<evidence type="ECO:0000313" key="1">
    <source>
        <dbReference type="EMBL" id="DAF85094.1"/>
    </source>
</evidence>
<organism evidence="1">
    <name type="scientific">Siphoviridae sp. ctxdc10</name>
    <dbReference type="NCBI Taxonomy" id="2825740"/>
    <lineage>
        <taxon>Viruses</taxon>
        <taxon>Duplodnaviria</taxon>
        <taxon>Heunggongvirae</taxon>
        <taxon>Uroviricota</taxon>
        <taxon>Caudoviricetes</taxon>
    </lineage>
</organism>
<reference evidence="1" key="1">
    <citation type="journal article" date="2021" name="Proc. Natl. Acad. Sci. U.S.A.">
        <title>A Catalog of Tens of Thousands of Viruses from Human Metagenomes Reveals Hidden Associations with Chronic Diseases.</title>
        <authorList>
            <person name="Tisza M.J."/>
            <person name="Buck C.B."/>
        </authorList>
    </citation>
    <scope>NUCLEOTIDE SEQUENCE</scope>
    <source>
        <strain evidence="1">Ctxdc10</strain>
    </source>
</reference>
<sequence length="199" mass="21476">MSAGMKYETAPAITREVCDETTIYRINDGGMDLDKSNLPADGWLPELTPLYRDKAERKAHVCLRVKVLEEAGTSVKKVKVAKNPLLNGTFLKAGMYLSDGTNVITVSSVDTSKDGYGEVTAAANFTATLTAGTVLVEAKSSSDADAKYVPNCLSYGTRKISEISTVACIGRVFGIVEDELYIPVTEADKEALGDRFMFI</sequence>
<protein>
    <submittedName>
        <fullName evidence="1">Head fiber protein</fullName>
    </submittedName>
</protein>
<accession>A0A8S5TSA9</accession>
<dbReference type="EMBL" id="BK015918">
    <property type="protein sequence ID" value="DAF85094.1"/>
    <property type="molecule type" value="Genomic_DNA"/>
</dbReference>
<name>A0A8S5TSA9_9CAUD</name>
<proteinExistence type="predicted"/>